<dbReference type="Proteomes" id="UP000595823">
    <property type="component" value="Chromosome"/>
</dbReference>
<accession>A0A7T6Z583</accession>
<dbReference type="InterPro" id="IPR052955">
    <property type="entry name" value="UPF0703_membrane_permease"/>
</dbReference>
<feature type="compositionally biased region" description="Basic and acidic residues" evidence="1">
    <location>
        <begin position="143"/>
        <end position="154"/>
    </location>
</feature>
<evidence type="ECO:0000313" key="5">
    <source>
        <dbReference type="EMBL" id="QQK77047.1"/>
    </source>
</evidence>
<protein>
    <submittedName>
        <fullName evidence="5">TIGR03943 family protein</fullName>
    </submittedName>
</protein>
<keyword evidence="6" id="KW-1185">Reference proteome</keyword>
<dbReference type="PANTHER" id="PTHR40047:SF1">
    <property type="entry name" value="UPF0703 PROTEIN YCGQ"/>
    <property type="match status" value="1"/>
</dbReference>
<proteinExistence type="predicted"/>
<dbReference type="InterPro" id="IPR015402">
    <property type="entry name" value="DUF1980"/>
</dbReference>
<dbReference type="KEGG" id="scia:HUG15_16670"/>
<dbReference type="AlphaFoldDB" id="A0A7T6Z583"/>
<dbReference type="NCBIfam" id="TIGR03943">
    <property type="entry name" value="TIGR03943 family putative permease subunit"/>
    <property type="match status" value="1"/>
</dbReference>
<feature type="domain" description="DUF1980" evidence="3">
    <location>
        <begin position="13"/>
        <end position="118"/>
    </location>
</feature>
<dbReference type="InterPro" id="IPR048447">
    <property type="entry name" value="DUF1980_C"/>
</dbReference>
<feature type="transmembrane region" description="Helical" evidence="2">
    <location>
        <begin position="12"/>
        <end position="38"/>
    </location>
</feature>
<feature type="transmembrane region" description="Helical" evidence="2">
    <location>
        <begin position="44"/>
        <end position="62"/>
    </location>
</feature>
<keyword evidence="2" id="KW-0812">Transmembrane</keyword>
<evidence type="ECO:0000259" key="3">
    <source>
        <dbReference type="Pfam" id="PF09323"/>
    </source>
</evidence>
<sequence length="283" mass="31688">MVKNIDVTFHIFFRGVIMLGFAILLLSLLLSDTIYVYIAPSMVGFSYLTTVIFFVLGLFQIFRSANSQDVHSHDEDHHIPARTSINIVVYSLFLIPIFAGILLPSATLNSEIVANRGTQTIEPSSQEENSSTSDSNSAVISEQEVRQEQGEDMAEKLAEQTEIVLDDENYVDVMRGIGQGGERLHGKDMDFTGFVYKDPAMNDDEFLVARFAITCCLADAVVYAFHVSAEDAQLYEMDSWVRVKGELANNENGEGSDPYVKAAEIEEIPEPDQPYVYDEFDFF</sequence>
<feature type="transmembrane region" description="Helical" evidence="2">
    <location>
        <begin position="83"/>
        <end position="103"/>
    </location>
</feature>
<dbReference type="EMBL" id="CP054705">
    <property type="protein sequence ID" value="QQK77047.1"/>
    <property type="molecule type" value="Genomic_DNA"/>
</dbReference>
<organism evidence="5 6">
    <name type="scientific">Salicibibacter cibarius</name>
    <dbReference type="NCBI Taxonomy" id="2743000"/>
    <lineage>
        <taxon>Bacteria</taxon>
        <taxon>Bacillati</taxon>
        <taxon>Bacillota</taxon>
        <taxon>Bacilli</taxon>
        <taxon>Bacillales</taxon>
        <taxon>Bacillaceae</taxon>
        <taxon>Salicibibacter</taxon>
    </lineage>
</organism>
<dbReference type="Pfam" id="PF09323">
    <property type="entry name" value="DUF1980"/>
    <property type="match status" value="1"/>
</dbReference>
<dbReference type="RefSeq" id="WP_200124172.1">
    <property type="nucleotide sequence ID" value="NZ_CP054705.1"/>
</dbReference>
<reference evidence="5 6" key="1">
    <citation type="submission" date="2020-06" db="EMBL/GenBank/DDBJ databases">
        <title>Genomic analysis of Salicibibacter sp. NKC5-3.</title>
        <authorList>
            <person name="Oh Y.J."/>
        </authorList>
    </citation>
    <scope>NUCLEOTIDE SEQUENCE [LARGE SCALE GENOMIC DNA]</scope>
    <source>
        <strain evidence="5 6">NKC5-3</strain>
    </source>
</reference>
<feature type="compositionally biased region" description="Low complexity" evidence="1">
    <location>
        <begin position="124"/>
        <end position="137"/>
    </location>
</feature>
<evidence type="ECO:0000256" key="2">
    <source>
        <dbReference type="SAM" id="Phobius"/>
    </source>
</evidence>
<dbReference type="PANTHER" id="PTHR40047">
    <property type="entry name" value="UPF0703 PROTEIN YCGQ"/>
    <property type="match status" value="1"/>
</dbReference>
<evidence type="ECO:0000313" key="6">
    <source>
        <dbReference type="Proteomes" id="UP000595823"/>
    </source>
</evidence>
<keyword evidence="2" id="KW-1133">Transmembrane helix</keyword>
<dbReference type="InterPro" id="IPR048493">
    <property type="entry name" value="DUF1980_N"/>
</dbReference>
<dbReference type="Pfam" id="PF21537">
    <property type="entry name" value="DUF1980_C"/>
    <property type="match status" value="1"/>
</dbReference>
<evidence type="ECO:0000256" key="1">
    <source>
        <dbReference type="SAM" id="MobiDB-lite"/>
    </source>
</evidence>
<feature type="region of interest" description="Disordered" evidence="1">
    <location>
        <begin position="119"/>
        <end position="154"/>
    </location>
</feature>
<gene>
    <name evidence="5" type="ORF">HUG15_16670</name>
</gene>
<keyword evidence="2" id="KW-0472">Membrane</keyword>
<name>A0A7T6Z583_9BACI</name>
<feature type="domain" description="DUF1980" evidence="4">
    <location>
        <begin position="143"/>
        <end position="277"/>
    </location>
</feature>
<evidence type="ECO:0000259" key="4">
    <source>
        <dbReference type="Pfam" id="PF21537"/>
    </source>
</evidence>